<sequence length="426" mass="44724">MTDFSSSFGVDGGAGDRPVPLDPVPLHHPPFDKLRVSGDGPPPPQGEEQGAPRFGRGWVPASRDIGIPGEQAGASSASGATERVREREGDGPRIFSSPSPYVSHTAWDADRKVRFLDQLSQKGDVRAACAFVGMSRTSAYLLRRRDAVFADAWTAALVLARRHVEEVLATRALDGVDEAVWFRGELVGVRRRYDSRLLLAHLARLDVAGEGHEALAERFDEVLALVAGEAPCVDVPGMEEGAALPPERADYVAAAGEARFGDAREAWLDAVDAIDAAAGYVQPLDDEEAAAGDAGEAPDYPEAPVRGPFLRESGAQWDRWQARAFARVDGALSGGEGAAPMEYKSLGGGAGVSALDCVNRVNLLAPRRWGSTVRQKCMGSGNGCPAALLSSVKAGAALPPPPPSCAGRPFSFRSGGGAIHPSTSSG</sequence>
<organism evidence="2 3">
    <name type="scientific">Novosphingobium resinovorum</name>
    <dbReference type="NCBI Taxonomy" id="158500"/>
    <lineage>
        <taxon>Bacteria</taxon>
        <taxon>Pseudomonadati</taxon>
        <taxon>Pseudomonadota</taxon>
        <taxon>Alphaproteobacteria</taxon>
        <taxon>Sphingomonadales</taxon>
        <taxon>Sphingomonadaceae</taxon>
        <taxon>Novosphingobium</taxon>
    </lineage>
</organism>
<dbReference type="KEGG" id="nre:BES08_08975"/>
<name>A0A1D8A435_9SPHN</name>
<dbReference type="EMBL" id="CP017075">
    <property type="protein sequence ID" value="AOR76862.1"/>
    <property type="molecule type" value="Genomic_DNA"/>
</dbReference>
<dbReference type="RefSeq" id="WP_069708145.1">
    <property type="nucleotide sequence ID" value="NZ_CP017075.1"/>
</dbReference>
<keyword evidence="3" id="KW-1185">Reference proteome</keyword>
<protein>
    <submittedName>
        <fullName evidence="2">Uncharacterized protein</fullName>
    </submittedName>
</protein>
<dbReference type="OrthoDB" id="7504228at2"/>
<reference evidence="3" key="1">
    <citation type="journal article" date="2017" name="J. Biotechnol.">
        <title>Complete genome sequence of Novosphingobium resinovorum SA1, a versatile xenobiotic-degrading bacterium capable of utilizing sulfanilic acid.</title>
        <authorList>
            <person name="Hegedus B."/>
            <person name="Kos P.B."/>
            <person name="Balint B."/>
            <person name="Maroti G."/>
            <person name="Gan H.M."/>
            <person name="Perei K."/>
            <person name="Rakhely G."/>
        </authorList>
    </citation>
    <scope>NUCLEOTIDE SEQUENCE [LARGE SCALE GENOMIC DNA]</scope>
    <source>
        <strain evidence="3">SA1</strain>
    </source>
</reference>
<gene>
    <name evidence="2" type="ORF">BES08_08975</name>
</gene>
<proteinExistence type="predicted"/>
<feature type="region of interest" description="Disordered" evidence="1">
    <location>
        <begin position="399"/>
        <end position="426"/>
    </location>
</feature>
<dbReference type="Proteomes" id="UP000094626">
    <property type="component" value="Chromosome"/>
</dbReference>
<evidence type="ECO:0000256" key="1">
    <source>
        <dbReference type="SAM" id="MobiDB-lite"/>
    </source>
</evidence>
<accession>A0A1D8A435</accession>
<evidence type="ECO:0000313" key="2">
    <source>
        <dbReference type="EMBL" id="AOR76862.1"/>
    </source>
</evidence>
<evidence type="ECO:0000313" key="3">
    <source>
        <dbReference type="Proteomes" id="UP000094626"/>
    </source>
</evidence>
<dbReference type="AlphaFoldDB" id="A0A1D8A435"/>
<feature type="region of interest" description="Disordered" evidence="1">
    <location>
        <begin position="1"/>
        <end position="98"/>
    </location>
</feature>
<feature type="compositionally biased region" description="Basic and acidic residues" evidence="1">
    <location>
        <begin position="82"/>
        <end position="91"/>
    </location>
</feature>